<dbReference type="OrthoDB" id="1437824at2"/>
<organism evidence="3 4">
    <name type="scientific">Polaribacter irgensii 23-P</name>
    <dbReference type="NCBI Taxonomy" id="313594"/>
    <lineage>
        <taxon>Bacteria</taxon>
        <taxon>Pseudomonadati</taxon>
        <taxon>Bacteroidota</taxon>
        <taxon>Flavobacteriia</taxon>
        <taxon>Flavobacteriales</taxon>
        <taxon>Flavobacteriaceae</taxon>
    </lineage>
</organism>
<evidence type="ECO:0000256" key="1">
    <source>
        <dbReference type="SAM" id="Phobius"/>
    </source>
</evidence>
<evidence type="ECO:0000313" key="4">
    <source>
        <dbReference type="Proteomes" id="UP000003053"/>
    </source>
</evidence>
<keyword evidence="1" id="KW-0812">Transmembrane</keyword>
<dbReference type="STRING" id="313594.PI23P_08320"/>
<feature type="domain" description="Uncharacterized protein YyaB-like PH" evidence="2">
    <location>
        <begin position="58"/>
        <end position="133"/>
    </location>
</feature>
<dbReference type="RefSeq" id="WP_004570284.1">
    <property type="nucleotide sequence ID" value="NZ_CH724148.1"/>
</dbReference>
<reference evidence="3 4" key="1">
    <citation type="submission" date="2006-02" db="EMBL/GenBank/DDBJ databases">
        <authorList>
            <person name="Murray A."/>
            <person name="Staley J."/>
            <person name="Ferriera S."/>
            <person name="Johnson J."/>
            <person name="Kravitz S."/>
            <person name="Halpern A."/>
            <person name="Remington K."/>
            <person name="Beeson K."/>
            <person name="Tran B."/>
            <person name="Rogers Y.-H."/>
            <person name="Friedman R."/>
            <person name="Venter J.C."/>
        </authorList>
    </citation>
    <scope>NUCLEOTIDE SEQUENCE [LARGE SCALE GENOMIC DNA]</scope>
    <source>
        <strain evidence="3 4">23-P</strain>
    </source>
</reference>
<sequence>MKIYKANRKGLINYLLIGFVLLPVIMFFIDKNTLTEKPFILLPLLSPLVLIFWIYFDTFYKIENNELIYRSGFLRGKVKIPMIKEIRKGKTMWSGIKPALARNGLIIKFNKYDEIYIAPESNNELISDLLKVNPEIKITK</sequence>
<dbReference type="GO" id="GO:0030153">
    <property type="term" value="P:bacteriocin immunity"/>
    <property type="evidence" value="ECO:0007669"/>
    <property type="project" value="InterPro"/>
</dbReference>
<keyword evidence="4" id="KW-1185">Reference proteome</keyword>
<keyword evidence="1" id="KW-0472">Membrane</keyword>
<dbReference type="InterPro" id="IPR009589">
    <property type="entry name" value="PH_YyaB-like"/>
</dbReference>
<dbReference type="eggNOG" id="ENOG5032TSP">
    <property type="taxonomic scope" value="Bacteria"/>
</dbReference>
<dbReference type="Pfam" id="PF06713">
    <property type="entry name" value="bPH_4"/>
    <property type="match status" value="1"/>
</dbReference>
<gene>
    <name evidence="3" type="ORF">PI23P_08320</name>
</gene>
<evidence type="ECO:0000259" key="2">
    <source>
        <dbReference type="Pfam" id="PF06713"/>
    </source>
</evidence>
<protein>
    <recommendedName>
        <fullName evidence="2">Uncharacterized protein YyaB-like PH domain-containing protein</fullName>
    </recommendedName>
</protein>
<feature type="transmembrane region" description="Helical" evidence="1">
    <location>
        <begin position="41"/>
        <end position="60"/>
    </location>
</feature>
<dbReference type="HOGENOM" id="CLU_129146_0_1_10"/>
<keyword evidence="1" id="KW-1133">Transmembrane helix</keyword>
<feature type="transmembrane region" description="Helical" evidence="1">
    <location>
        <begin position="12"/>
        <end position="29"/>
    </location>
</feature>
<accession>A4BZM3</accession>
<dbReference type="Proteomes" id="UP000003053">
    <property type="component" value="Unassembled WGS sequence"/>
</dbReference>
<dbReference type="AlphaFoldDB" id="A4BZM3"/>
<proteinExistence type="predicted"/>
<dbReference type="EMBL" id="AAOG01000002">
    <property type="protein sequence ID" value="EAR12616.1"/>
    <property type="molecule type" value="Genomic_DNA"/>
</dbReference>
<name>A4BZM3_9FLAO</name>
<comment type="caution">
    <text evidence="3">The sequence shown here is derived from an EMBL/GenBank/DDBJ whole genome shotgun (WGS) entry which is preliminary data.</text>
</comment>
<evidence type="ECO:0000313" key="3">
    <source>
        <dbReference type="EMBL" id="EAR12616.1"/>
    </source>
</evidence>